<reference evidence="3 4" key="1">
    <citation type="submission" date="2018-12" db="EMBL/GenBank/DDBJ databases">
        <title>Venturia inaequalis Genome Resource.</title>
        <authorList>
            <person name="Lichtner F.J."/>
        </authorList>
    </citation>
    <scope>NUCLEOTIDE SEQUENCE [LARGE SCALE GENOMIC DNA]</scope>
    <source>
        <strain evidence="3 4">120213</strain>
        <strain evidence="2 5">DMI_063113</strain>
    </source>
</reference>
<gene>
    <name evidence="2" type="ORF">EG327_010000</name>
    <name evidence="3" type="ORF">EG328_003770</name>
</gene>
<sequence>MSEQRDLEIDDELQAQIFSKQKPTSSTLLLQTWTKCICIAHFHEPQDDFDQAMKVVVRVEDGDVRRFEEIAAFQRLGCLAAHHLVPRTFKVGTIVGRGGKKLGFSITAYVEGVALTEVYDFLGTEQREAIMEDLIAAVKSFYHVKPSNVESFRAHGGVLLETFQAHSNIPIARIGGPRWGYFHDARSFLETVVKKLETWGSRIAIKEAEDEGILVETTEASLDYLQPVHISKPCLLEMESGAVMSFMDLEPRNIIVRAKEGANGGYEVAGIIDWEMAGFFPSGFEQIFKDSQCGSVNAYFDWYRMFRDKTTDCLSLGENSAQLALFSVMDMARQSYMAQERRNFGLLYTRKWILEEKLVLDGINGWIRKPEAGKVEPWSEEKNRLLGAQVAKELGMTWN</sequence>
<dbReference type="PANTHER" id="PTHR21310">
    <property type="entry name" value="AMINOGLYCOSIDE PHOSPHOTRANSFERASE-RELATED-RELATED"/>
    <property type="match status" value="1"/>
</dbReference>
<evidence type="ECO:0000313" key="3">
    <source>
        <dbReference type="EMBL" id="KAE9974553.1"/>
    </source>
</evidence>
<evidence type="ECO:0000313" key="4">
    <source>
        <dbReference type="Proteomes" id="UP000447873"/>
    </source>
</evidence>
<name>A0A8H3USP7_VENIN</name>
<dbReference type="InterPro" id="IPR051678">
    <property type="entry name" value="AGP_Transferase"/>
</dbReference>
<accession>A0A8H3USP7</accession>
<keyword evidence="5" id="KW-1185">Reference proteome</keyword>
<dbReference type="InterPro" id="IPR002575">
    <property type="entry name" value="Aminoglycoside_PTrfase"/>
</dbReference>
<proteinExistence type="predicted"/>
<evidence type="ECO:0000313" key="2">
    <source>
        <dbReference type="EMBL" id="KAE9971080.1"/>
    </source>
</evidence>
<dbReference type="AlphaFoldDB" id="A0A8H3USP7"/>
<dbReference type="Pfam" id="PF01636">
    <property type="entry name" value="APH"/>
    <property type="match status" value="1"/>
</dbReference>
<dbReference type="PANTHER" id="PTHR21310:SF15">
    <property type="entry name" value="AMINOGLYCOSIDE PHOSPHOTRANSFERASE DOMAIN-CONTAINING PROTEIN"/>
    <property type="match status" value="1"/>
</dbReference>
<organism evidence="3 4">
    <name type="scientific">Venturia inaequalis</name>
    <name type="common">Apple scab fungus</name>
    <dbReference type="NCBI Taxonomy" id="5025"/>
    <lineage>
        <taxon>Eukaryota</taxon>
        <taxon>Fungi</taxon>
        <taxon>Dikarya</taxon>
        <taxon>Ascomycota</taxon>
        <taxon>Pezizomycotina</taxon>
        <taxon>Dothideomycetes</taxon>
        <taxon>Pleosporomycetidae</taxon>
        <taxon>Venturiales</taxon>
        <taxon>Venturiaceae</taxon>
        <taxon>Venturia</taxon>
    </lineage>
</organism>
<dbReference type="EMBL" id="WNWR01000693">
    <property type="protein sequence ID" value="KAE9971080.1"/>
    <property type="molecule type" value="Genomic_DNA"/>
</dbReference>
<dbReference type="Proteomes" id="UP000447873">
    <property type="component" value="Unassembled WGS sequence"/>
</dbReference>
<dbReference type="EMBL" id="WNWS01000216">
    <property type="protein sequence ID" value="KAE9974553.1"/>
    <property type="molecule type" value="Genomic_DNA"/>
</dbReference>
<dbReference type="InterPro" id="IPR011009">
    <property type="entry name" value="Kinase-like_dom_sf"/>
</dbReference>
<dbReference type="Proteomes" id="UP000490939">
    <property type="component" value="Unassembled WGS sequence"/>
</dbReference>
<evidence type="ECO:0000313" key="5">
    <source>
        <dbReference type="Proteomes" id="UP000490939"/>
    </source>
</evidence>
<comment type="caution">
    <text evidence="3">The sequence shown here is derived from an EMBL/GenBank/DDBJ whole genome shotgun (WGS) entry which is preliminary data.</text>
</comment>
<dbReference type="SUPFAM" id="SSF56112">
    <property type="entry name" value="Protein kinase-like (PK-like)"/>
    <property type="match status" value="1"/>
</dbReference>
<feature type="domain" description="Aminoglycoside phosphotransferase" evidence="1">
    <location>
        <begin position="54"/>
        <end position="279"/>
    </location>
</feature>
<evidence type="ECO:0000259" key="1">
    <source>
        <dbReference type="Pfam" id="PF01636"/>
    </source>
</evidence>
<protein>
    <recommendedName>
        <fullName evidence="1">Aminoglycoside phosphotransferase domain-containing protein</fullName>
    </recommendedName>
</protein>